<gene>
    <name evidence="3" type="ORF">KDK67_07215</name>
</gene>
<dbReference type="AlphaFoldDB" id="A0A9E5DB73"/>
<evidence type="ECO:0000256" key="1">
    <source>
        <dbReference type="SAM" id="Phobius"/>
    </source>
</evidence>
<comment type="caution">
    <text evidence="3">The sequence shown here is derived from an EMBL/GenBank/DDBJ whole genome shotgun (WGS) entry which is preliminary data.</text>
</comment>
<feature type="transmembrane region" description="Helical" evidence="1">
    <location>
        <begin position="226"/>
        <end position="246"/>
    </location>
</feature>
<organism evidence="3 4">
    <name type="scientific">Methanococcoides seepicolus</name>
    <dbReference type="NCBI Taxonomy" id="2828780"/>
    <lineage>
        <taxon>Archaea</taxon>
        <taxon>Methanobacteriati</taxon>
        <taxon>Methanobacteriota</taxon>
        <taxon>Stenosarchaea group</taxon>
        <taxon>Methanomicrobia</taxon>
        <taxon>Methanosarcinales</taxon>
        <taxon>Methanosarcinaceae</taxon>
        <taxon>Methanococcoides</taxon>
    </lineage>
</organism>
<keyword evidence="1" id="KW-1133">Transmembrane helix</keyword>
<keyword evidence="1" id="KW-0812">Transmembrane</keyword>
<dbReference type="RefSeq" id="WP_250868140.1">
    <property type="nucleotide sequence ID" value="NZ_JAGSOI010000024.1"/>
</dbReference>
<accession>A0A9E5DB73</accession>
<name>A0A9E5DB73_9EURY</name>
<feature type="transmembrane region" description="Helical" evidence="1">
    <location>
        <begin position="89"/>
        <end position="106"/>
    </location>
</feature>
<dbReference type="EMBL" id="JAGSOI010000024">
    <property type="protein sequence ID" value="MCM1986786.1"/>
    <property type="molecule type" value="Genomic_DNA"/>
</dbReference>
<sequence length="253" mass="29179">MTGTYDRKWEIDFLRGIAIILMVFFHLLYDLEFLGYHESNVQTEIVYLIGRAAAFLFIFVAGISLTLSFSKQLELEQTKPKFTKYVKRGLKIFLWGMVITAGSYIFLKEGIIIFGVLHFIGVAIILSYPFLKYRIPSLVTAILIIITGMLLRTITIEQPWLLWIGIQPTGFRSYDYFPLIPWFGVMLIGIFTGNELYPQYKRKFALSDISELLPIRILTYMGKRSLLIYLLHQPVLIAILYIAGFADLSQFTS</sequence>
<keyword evidence="1" id="KW-0472">Membrane</keyword>
<feature type="transmembrane region" description="Helical" evidence="1">
    <location>
        <begin position="138"/>
        <end position="156"/>
    </location>
</feature>
<evidence type="ECO:0000259" key="2">
    <source>
        <dbReference type="Pfam" id="PF07786"/>
    </source>
</evidence>
<dbReference type="Pfam" id="PF07786">
    <property type="entry name" value="HGSNAT_cat"/>
    <property type="match status" value="1"/>
</dbReference>
<keyword evidence="4" id="KW-1185">Reference proteome</keyword>
<evidence type="ECO:0000313" key="4">
    <source>
        <dbReference type="Proteomes" id="UP001056766"/>
    </source>
</evidence>
<reference evidence="3" key="2">
    <citation type="submission" date="2021-04" db="EMBL/GenBank/DDBJ databases">
        <authorList>
            <person name="Dong X."/>
        </authorList>
    </citation>
    <scope>NUCLEOTIDE SEQUENCE</scope>
    <source>
        <strain evidence="3">LLY</strain>
    </source>
</reference>
<feature type="transmembrane region" description="Helical" evidence="1">
    <location>
        <begin position="12"/>
        <end position="29"/>
    </location>
</feature>
<feature type="transmembrane region" description="Helical" evidence="1">
    <location>
        <begin position="176"/>
        <end position="197"/>
    </location>
</feature>
<dbReference type="Proteomes" id="UP001056766">
    <property type="component" value="Unassembled WGS sequence"/>
</dbReference>
<protein>
    <submittedName>
        <fullName evidence="3">DUF1624 domain-containing protein</fullName>
    </submittedName>
</protein>
<feature type="transmembrane region" description="Helical" evidence="1">
    <location>
        <begin position="112"/>
        <end position="131"/>
    </location>
</feature>
<feature type="transmembrane region" description="Helical" evidence="1">
    <location>
        <begin position="49"/>
        <end position="69"/>
    </location>
</feature>
<evidence type="ECO:0000313" key="3">
    <source>
        <dbReference type="EMBL" id="MCM1986786.1"/>
    </source>
</evidence>
<proteinExistence type="predicted"/>
<reference evidence="3" key="1">
    <citation type="journal article" date="2021" name="mSystems">
        <title>Bacteria and Archaea Synergistically Convert Glycine Betaine to Biogenic Methane in the Formosa Cold Seep of the South China Sea.</title>
        <authorList>
            <person name="Li L."/>
            <person name="Zhang W."/>
            <person name="Zhang S."/>
            <person name="Song L."/>
            <person name="Sun Q."/>
            <person name="Zhang H."/>
            <person name="Xiang H."/>
            <person name="Dong X."/>
        </authorList>
    </citation>
    <scope>NUCLEOTIDE SEQUENCE</scope>
    <source>
        <strain evidence="3">LLY</strain>
    </source>
</reference>
<feature type="domain" description="Heparan-alpha-glucosaminide N-acetyltransferase catalytic" evidence="2">
    <location>
        <begin position="7"/>
        <end position="234"/>
    </location>
</feature>
<dbReference type="InterPro" id="IPR012429">
    <property type="entry name" value="HGSNAT_cat"/>
</dbReference>